<proteinExistence type="inferred from homology"/>
<dbReference type="GO" id="GO:0008360">
    <property type="term" value="P:regulation of cell shape"/>
    <property type="evidence" value="ECO:0007669"/>
    <property type="project" value="UniProtKB-KW"/>
</dbReference>
<evidence type="ECO:0000256" key="2">
    <source>
        <dbReference type="ARBA" id="ARBA00022679"/>
    </source>
</evidence>
<accession>A0A0G1C3W3</accession>
<keyword evidence="2" id="KW-0808">Transferase</keyword>
<sequence>MLTVKFITDKKIWEKFLNLPDQINFLQSWNWGEFHLALGHKVFRLGLVQNNHLVGLALLIKIKAKRASYLECPGGPVLNWDNINQVKPAIQLIKLVAKQESVCFVRIRPNIIKADDRFQQLKKLGFIKAPMHLHAETTWILNLNQSEEELLKAMRKNTRYSIKQAFKLGVKVIKSLDETDIDTLYDLQLETVKRRKFTPFSKQYFIKQFQAFKADNQIQLFKAVYQDQILAIAFIIFYGQEAVYHYSGSSSHQRQIPASYALQWAAILEAKKRGMARYNFWGIAPTDNPRHRFSGVTLFKKGFGGQRVDYLPAHDLITRSDYWFNFIIESFRRLYRHL</sequence>
<gene>
    <name evidence="8" type="ORF">UV54_C0016G0019</name>
</gene>
<dbReference type="PANTHER" id="PTHR36174">
    <property type="entry name" value="LIPID II:GLYCINE GLYCYLTRANSFERASE"/>
    <property type="match status" value="1"/>
</dbReference>
<dbReference type="InterPro" id="IPR003447">
    <property type="entry name" value="FEMABX"/>
</dbReference>
<name>A0A0G1C3W3_9BACT</name>
<organism evidence="8 9">
    <name type="scientific">Candidatus Beckwithbacteria bacterium GW2011_GWA2_43_10</name>
    <dbReference type="NCBI Taxonomy" id="1618369"/>
    <lineage>
        <taxon>Bacteria</taxon>
        <taxon>Candidatus Beckwithiibacteriota</taxon>
    </lineage>
</organism>
<keyword evidence="3" id="KW-0133">Cell shape</keyword>
<protein>
    <submittedName>
        <fullName evidence="8">Methicillin resistance protein</fullName>
    </submittedName>
</protein>
<evidence type="ECO:0000259" key="7">
    <source>
        <dbReference type="PROSITE" id="PS51186"/>
    </source>
</evidence>
<dbReference type="Pfam" id="PF02388">
    <property type="entry name" value="FemAB"/>
    <property type="match status" value="2"/>
</dbReference>
<dbReference type="GO" id="GO:0009252">
    <property type="term" value="P:peptidoglycan biosynthetic process"/>
    <property type="evidence" value="ECO:0007669"/>
    <property type="project" value="UniProtKB-KW"/>
</dbReference>
<dbReference type="SUPFAM" id="SSF55729">
    <property type="entry name" value="Acyl-CoA N-acyltransferases (Nat)"/>
    <property type="match status" value="2"/>
</dbReference>
<dbReference type="PROSITE" id="PS51186">
    <property type="entry name" value="GNAT"/>
    <property type="match status" value="1"/>
</dbReference>
<dbReference type="GO" id="GO:0016755">
    <property type="term" value="F:aminoacyltransferase activity"/>
    <property type="evidence" value="ECO:0007669"/>
    <property type="project" value="InterPro"/>
</dbReference>
<dbReference type="EMBL" id="LCEW01000016">
    <property type="protein sequence ID" value="KKS80104.1"/>
    <property type="molecule type" value="Genomic_DNA"/>
</dbReference>
<dbReference type="GO" id="GO:0071555">
    <property type="term" value="P:cell wall organization"/>
    <property type="evidence" value="ECO:0007669"/>
    <property type="project" value="UniProtKB-KW"/>
</dbReference>
<dbReference type="STRING" id="1618369.UV54_C0016G0019"/>
<keyword evidence="5" id="KW-0012">Acyltransferase</keyword>
<evidence type="ECO:0000313" key="8">
    <source>
        <dbReference type="EMBL" id="KKS80104.1"/>
    </source>
</evidence>
<evidence type="ECO:0000256" key="3">
    <source>
        <dbReference type="ARBA" id="ARBA00022960"/>
    </source>
</evidence>
<dbReference type="InterPro" id="IPR000182">
    <property type="entry name" value="GNAT_dom"/>
</dbReference>
<evidence type="ECO:0000256" key="5">
    <source>
        <dbReference type="ARBA" id="ARBA00023315"/>
    </source>
</evidence>
<keyword evidence="4" id="KW-0573">Peptidoglycan synthesis</keyword>
<comment type="similarity">
    <text evidence="1">Belongs to the FemABX family.</text>
</comment>
<dbReference type="PROSITE" id="PS51191">
    <property type="entry name" value="FEMABX"/>
    <property type="match status" value="1"/>
</dbReference>
<reference evidence="8 9" key="1">
    <citation type="journal article" date="2015" name="Nature">
        <title>rRNA introns, odd ribosomes, and small enigmatic genomes across a large radiation of phyla.</title>
        <authorList>
            <person name="Brown C.T."/>
            <person name="Hug L.A."/>
            <person name="Thomas B.C."/>
            <person name="Sharon I."/>
            <person name="Castelle C.J."/>
            <person name="Singh A."/>
            <person name="Wilkins M.J."/>
            <person name="Williams K.H."/>
            <person name="Banfield J.F."/>
        </authorList>
    </citation>
    <scope>NUCLEOTIDE SEQUENCE [LARGE SCALE GENOMIC DNA]</scope>
</reference>
<dbReference type="Gene3D" id="3.40.630.30">
    <property type="match status" value="2"/>
</dbReference>
<evidence type="ECO:0000313" key="9">
    <source>
        <dbReference type="Proteomes" id="UP000034213"/>
    </source>
</evidence>
<evidence type="ECO:0000256" key="4">
    <source>
        <dbReference type="ARBA" id="ARBA00022984"/>
    </source>
</evidence>
<comment type="caution">
    <text evidence="8">The sequence shown here is derived from an EMBL/GenBank/DDBJ whole genome shotgun (WGS) entry which is preliminary data.</text>
</comment>
<dbReference type="AlphaFoldDB" id="A0A0G1C3W3"/>
<evidence type="ECO:0000256" key="6">
    <source>
        <dbReference type="ARBA" id="ARBA00023316"/>
    </source>
</evidence>
<feature type="domain" description="N-acetyltransferase" evidence="7">
    <location>
        <begin position="171"/>
        <end position="329"/>
    </location>
</feature>
<evidence type="ECO:0000256" key="1">
    <source>
        <dbReference type="ARBA" id="ARBA00009943"/>
    </source>
</evidence>
<dbReference type="Proteomes" id="UP000034213">
    <property type="component" value="Unassembled WGS sequence"/>
</dbReference>
<dbReference type="InterPro" id="IPR016181">
    <property type="entry name" value="Acyl_CoA_acyltransferase"/>
</dbReference>
<dbReference type="PANTHER" id="PTHR36174:SF1">
    <property type="entry name" value="LIPID II:GLYCINE GLYCYLTRANSFERASE"/>
    <property type="match status" value="1"/>
</dbReference>
<dbReference type="GO" id="GO:0016747">
    <property type="term" value="F:acyltransferase activity, transferring groups other than amino-acyl groups"/>
    <property type="evidence" value="ECO:0007669"/>
    <property type="project" value="InterPro"/>
</dbReference>
<keyword evidence="6" id="KW-0961">Cell wall biogenesis/degradation</keyword>
<dbReference type="InterPro" id="IPR050644">
    <property type="entry name" value="PG_Glycine_Bridge_Synth"/>
</dbReference>